<dbReference type="PROSITE" id="PS00616">
    <property type="entry name" value="HIS_ACID_PHOSPHAT_1"/>
    <property type="match status" value="1"/>
</dbReference>
<evidence type="ECO:0000256" key="1">
    <source>
        <dbReference type="ARBA" id="ARBA00005375"/>
    </source>
</evidence>
<proteinExistence type="inferred from homology"/>
<dbReference type="CDD" id="cd07061">
    <property type="entry name" value="HP_HAP_like"/>
    <property type="match status" value="1"/>
</dbReference>
<dbReference type="GO" id="GO:0006024">
    <property type="term" value="P:glycosaminoglycan biosynthetic process"/>
    <property type="evidence" value="ECO:0007669"/>
    <property type="project" value="TreeGrafter"/>
</dbReference>
<dbReference type="InterPro" id="IPR033379">
    <property type="entry name" value="Acid_Pase_AS"/>
</dbReference>
<name>A0A8B7YDG8_ACAPL</name>
<dbReference type="RefSeq" id="XP_022090425.1">
    <property type="nucleotide sequence ID" value="XM_022234733.1"/>
</dbReference>
<evidence type="ECO:0000256" key="7">
    <source>
        <dbReference type="SAM" id="SignalP"/>
    </source>
</evidence>
<dbReference type="Gene3D" id="3.40.50.1240">
    <property type="entry name" value="Phosphoglycerate mutase-like"/>
    <property type="match status" value="1"/>
</dbReference>
<accession>A0A8B7YDG8</accession>
<dbReference type="SUPFAM" id="SSF53254">
    <property type="entry name" value="Phosphoglycerate mutase-like"/>
    <property type="match status" value="1"/>
</dbReference>
<dbReference type="OMA" id="DWEWNYY"/>
<gene>
    <name evidence="9" type="primary">LOC110979166</name>
</gene>
<dbReference type="AlphaFoldDB" id="A0A8B7YDG8"/>
<sequence length="591" mass="68113">MAVTMRYTFRKKHALALFAMLLFLCAMWMLKQEGEISKELSTSSVQELQPVNLMYPVGEGQYRKEQQRIVLEQQQSFEMDVGPVEIKRGNYKTGGSWSREAQKSKPMISTPDKKKPQEKKKVTHKKVEKLQKRRDKAKKNWEAMVEIPELSPVELEEFQQRMKEYCNPPWEEVDGEEGKVSEDYGLHHVHVVARHGDRTPMTQFTIPDITVDTDFNCDLETAREQLPSSTLLSRFIASITAQDEALPAWPQMPWFLRQLPIGGHQHRRCGLAQLTPTGWLQLMKLGERLRQAYTAKLVPHRAYFRNPNMTRFKSTVNSRTQQSAFAFMFGFLPRLELRHGEWLKVAENIDFCPSNWNCSCPAQSRLEKSKQQLQWAAQKNSTEVQRLLKSVAALLMKEPKTKSLPGITGQQELYSALICHKKPLPCSPYGCVEQKHLARIIAFTDRVGRELRSKEHGPHQKLARLAMHPLLTQVALQMKKISHGASNYPKFVFYSGHDITVTPLLDALGLGDYHWPPYAANVVFELWSKSAEFFLRVLYSGRDQTSAVRFCRNNLNADGLCPLRYFLKFVNKDNMGFFHVDSYQKACELTF</sequence>
<comment type="catalytic activity">
    <reaction evidence="3">
        <text>3-O-[beta-D-GlcA-(1-&gt;3)-beta-D-Gal-(1-&gt;3)-beta-D-Gal-(1-&gt;4)-beta-D-2-O-P-Xyl]-L-seryl-[protein] + H2O = 3-O-(beta-D-GlcA-(1-&gt;3)-beta-D-Gal-(1-&gt;3)-beta-D-Gal-(1-&gt;4)-beta-D-Xyl)-L-seryl-[protein] + phosphate</text>
        <dbReference type="Rhea" id="RHEA:56512"/>
        <dbReference type="Rhea" id="RHEA-COMP:12573"/>
        <dbReference type="Rhea" id="RHEA-COMP:14559"/>
        <dbReference type="ChEBI" id="CHEBI:15377"/>
        <dbReference type="ChEBI" id="CHEBI:43474"/>
        <dbReference type="ChEBI" id="CHEBI:132093"/>
        <dbReference type="ChEBI" id="CHEBI:140495"/>
    </reaction>
</comment>
<keyword evidence="2" id="KW-0378">Hydrolase</keyword>
<keyword evidence="8" id="KW-1185">Reference proteome</keyword>
<feature type="region of interest" description="Disordered" evidence="6">
    <location>
        <begin position="91"/>
        <end position="125"/>
    </location>
</feature>
<feature type="chain" id="PRO_5034373739" description="2-phosphoxylose phosphatase 1" evidence="7">
    <location>
        <begin position="35"/>
        <end position="591"/>
    </location>
</feature>
<feature type="compositionally biased region" description="Basic residues" evidence="6">
    <location>
        <begin position="116"/>
        <end position="125"/>
    </location>
</feature>
<organism evidence="8 9">
    <name type="scientific">Acanthaster planci</name>
    <name type="common">Crown-of-thorns starfish</name>
    <dbReference type="NCBI Taxonomy" id="133434"/>
    <lineage>
        <taxon>Eukaryota</taxon>
        <taxon>Metazoa</taxon>
        <taxon>Echinodermata</taxon>
        <taxon>Eleutherozoa</taxon>
        <taxon>Asterozoa</taxon>
        <taxon>Asteroidea</taxon>
        <taxon>Valvatacea</taxon>
        <taxon>Valvatida</taxon>
        <taxon>Acanthasteridae</taxon>
        <taxon>Acanthaster</taxon>
    </lineage>
</organism>
<dbReference type="KEGG" id="aplc:110979166"/>
<dbReference type="GO" id="GO:0050650">
    <property type="term" value="P:chondroitin sulfate proteoglycan biosynthetic process"/>
    <property type="evidence" value="ECO:0007669"/>
    <property type="project" value="TreeGrafter"/>
</dbReference>
<dbReference type="PANTHER" id="PTHR11567:SF110">
    <property type="entry name" value="2-PHOSPHOXYLOSE PHOSPHATASE 1"/>
    <property type="match status" value="1"/>
</dbReference>
<evidence type="ECO:0000256" key="4">
    <source>
        <dbReference type="ARBA" id="ARBA00040357"/>
    </source>
</evidence>
<evidence type="ECO:0000256" key="6">
    <source>
        <dbReference type="SAM" id="MobiDB-lite"/>
    </source>
</evidence>
<feature type="signal peptide" evidence="7">
    <location>
        <begin position="1"/>
        <end position="34"/>
    </location>
</feature>
<reference evidence="9" key="1">
    <citation type="submission" date="2025-08" db="UniProtKB">
        <authorList>
            <consortium name="RefSeq"/>
        </authorList>
    </citation>
    <scope>IDENTIFICATION</scope>
</reference>
<protein>
    <recommendedName>
        <fullName evidence="4">2-phosphoxylose phosphatase 1</fullName>
    </recommendedName>
    <alternativeName>
        <fullName evidence="5">Acid phosphatase-like protein 2</fullName>
    </alternativeName>
</protein>
<evidence type="ECO:0000313" key="9">
    <source>
        <dbReference type="RefSeq" id="XP_022090425.1"/>
    </source>
</evidence>
<dbReference type="GO" id="GO:0005794">
    <property type="term" value="C:Golgi apparatus"/>
    <property type="evidence" value="ECO:0007669"/>
    <property type="project" value="TreeGrafter"/>
</dbReference>
<dbReference type="Pfam" id="PF00328">
    <property type="entry name" value="His_Phos_2"/>
    <property type="match status" value="1"/>
</dbReference>
<keyword evidence="7" id="KW-0732">Signal</keyword>
<dbReference type="PANTHER" id="PTHR11567">
    <property type="entry name" value="ACID PHOSPHATASE-RELATED"/>
    <property type="match status" value="1"/>
</dbReference>
<dbReference type="InterPro" id="IPR000560">
    <property type="entry name" value="His_Pase_clade-2"/>
</dbReference>
<dbReference type="InterPro" id="IPR029033">
    <property type="entry name" value="His_PPase_superfam"/>
</dbReference>
<evidence type="ECO:0000256" key="3">
    <source>
        <dbReference type="ARBA" id="ARBA00036311"/>
    </source>
</evidence>
<evidence type="ECO:0000313" key="8">
    <source>
        <dbReference type="Proteomes" id="UP000694845"/>
    </source>
</evidence>
<dbReference type="InterPro" id="IPR050645">
    <property type="entry name" value="Histidine_acid_phosphatase"/>
</dbReference>
<dbReference type="OrthoDB" id="10262962at2759"/>
<evidence type="ECO:0000256" key="2">
    <source>
        <dbReference type="ARBA" id="ARBA00022801"/>
    </source>
</evidence>
<dbReference type="GO" id="GO:0016791">
    <property type="term" value="F:phosphatase activity"/>
    <property type="evidence" value="ECO:0007669"/>
    <property type="project" value="TreeGrafter"/>
</dbReference>
<dbReference type="Proteomes" id="UP000694845">
    <property type="component" value="Unplaced"/>
</dbReference>
<evidence type="ECO:0000256" key="5">
    <source>
        <dbReference type="ARBA" id="ARBA00041499"/>
    </source>
</evidence>
<comment type="similarity">
    <text evidence="1">Belongs to the histidine acid phosphatase family.</text>
</comment>
<dbReference type="GeneID" id="110979166"/>